<sequence>MSSLTLTDLPAELFERIGEFLPLQVLRNIRLVNREANSKTLRLSLESASLNIREAAKVIDHEVFSSAIGQVNLCIDTIISEDTATSDETRTGIYEMAVDWQEDESIPWPANQGIQQERDHMSATGEDRELFTQIRNKLKVIGKLQTLHITDTLTSWGDYSSTSCVPIAYDFNYCTDAFCFSAIDAPKPVGLACALETLFEVDVTCLSTFSMKPTSWAFSVSRGCCSNSTLDAQLFSKLQHVTLVLHSEGQVANEISTFLNHILAQQYENTRTHARLARQTLLNVLDFINTRKGAYFPFLLLLALLPGKRPKAL</sequence>
<dbReference type="EMBL" id="CP099420">
    <property type="protein sequence ID" value="USW50783.1"/>
    <property type="molecule type" value="Genomic_DNA"/>
</dbReference>
<organism evidence="2 3">
    <name type="scientific">Septoria linicola</name>
    <dbReference type="NCBI Taxonomy" id="215465"/>
    <lineage>
        <taxon>Eukaryota</taxon>
        <taxon>Fungi</taxon>
        <taxon>Dikarya</taxon>
        <taxon>Ascomycota</taxon>
        <taxon>Pezizomycotina</taxon>
        <taxon>Dothideomycetes</taxon>
        <taxon>Dothideomycetidae</taxon>
        <taxon>Mycosphaerellales</taxon>
        <taxon>Mycosphaerellaceae</taxon>
        <taxon>Septoria</taxon>
    </lineage>
</organism>
<dbReference type="AlphaFoldDB" id="A0A9Q9APJ9"/>
<dbReference type="Proteomes" id="UP001056384">
    <property type="component" value="Chromosome 3"/>
</dbReference>
<protein>
    <submittedName>
        <fullName evidence="2">F-box domain-containing protein</fullName>
    </submittedName>
</protein>
<dbReference type="PROSITE" id="PS50181">
    <property type="entry name" value="FBOX"/>
    <property type="match status" value="1"/>
</dbReference>
<dbReference type="OrthoDB" id="3633218at2759"/>
<keyword evidence="3" id="KW-1185">Reference proteome</keyword>
<accession>A0A9Q9APJ9</accession>
<proteinExistence type="predicted"/>
<evidence type="ECO:0000259" key="1">
    <source>
        <dbReference type="PROSITE" id="PS50181"/>
    </source>
</evidence>
<feature type="domain" description="F-box" evidence="1">
    <location>
        <begin position="3"/>
        <end position="38"/>
    </location>
</feature>
<reference evidence="2" key="1">
    <citation type="submission" date="2022-06" db="EMBL/GenBank/DDBJ databases">
        <title>Complete genome sequences of two strains of the flax pathogen Septoria linicola.</title>
        <authorList>
            <person name="Lapalu N."/>
            <person name="Simon A."/>
            <person name="Demenou B."/>
            <person name="Paumier D."/>
            <person name="Guillot M.-P."/>
            <person name="Gout L."/>
            <person name="Valade R."/>
        </authorList>
    </citation>
    <scope>NUCLEOTIDE SEQUENCE</scope>
    <source>
        <strain evidence="2">SE15195</strain>
    </source>
</reference>
<dbReference type="InterPro" id="IPR001810">
    <property type="entry name" value="F-box_dom"/>
</dbReference>
<evidence type="ECO:0000313" key="3">
    <source>
        <dbReference type="Proteomes" id="UP001056384"/>
    </source>
</evidence>
<gene>
    <name evidence="2" type="ORF">Slin15195_G041020</name>
</gene>
<name>A0A9Q9APJ9_9PEZI</name>
<evidence type="ECO:0000313" key="2">
    <source>
        <dbReference type="EMBL" id="USW50783.1"/>
    </source>
</evidence>